<evidence type="ECO:0000256" key="3">
    <source>
        <dbReference type="ARBA" id="ARBA00023163"/>
    </source>
</evidence>
<dbReference type="PROSITE" id="PS50043">
    <property type="entry name" value="HTH_LUXR_2"/>
    <property type="match status" value="2"/>
</dbReference>
<dbReference type="PANTHER" id="PTHR44688">
    <property type="entry name" value="DNA-BINDING TRANSCRIPTIONAL ACTIVATOR DEVR_DOSR"/>
    <property type="match status" value="1"/>
</dbReference>
<evidence type="ECO:0000313" key="6">
    <source>
        <dbReference type="Proteomes" id="UP001499854"/>
    </source>
</evidence>
<organism evidence="5 6">
    <name type="scientific">Catenulispora subtropica</name>
    <dbReference type="NCBI Taxonomy" id="450798"/>
    <lineage>
        <taxon>Bacteria</taxon>
        <taxon>Bacillati</taxon>
        <taxon>Actinomycetota</taxon>
        <taxon>Actinomycetes</taxon>
        <taxon>Catenulisporales</taxon>
        <taxon>Catenulisporaceae</taxon>
        <taxon>Catenulispora</taxon>
    </lineage>
</organism>
<dbReference type="Proteomes" id="UP001499854">
    <property type="component" value="Unassembled WGS sequence"/>
</dbReference>
<keyword evidence="6" id="KW-1185">Reference proteome</keyword>
<dbReference type="InterPro" id="IPR000792">
    <property type="entry name" value="Tscrpt_reg_LuxR_C"/>
</dbReference>
<evidence type="ECO:0000256" key="1">
    <source>
        <dbReference type="ARBA" id="ARBA00023015"/>
    </source>
</evidence>
<dbReference type="PROSITE" id="PS00622">
    <property type="entry name" value="HTH_LUXR_1"/>
    <property type="match status" value="1"/>
</dbReference>
<dbReference type="SUPFAM" id="SSF46894">
    <property type="entry name" value="C-terminal effector domain of the bipartite response regulators"/>
    <property type="match status" value="2"/>
</dbReference>
<keyword evidence="3" id="KW-0804">Transcription</keyword>
<dbReference type="RefSeq" id="WP_344662422.1">
    <property type="nucleotide sequence ID" value="NZ_BAAAQM010000073.1"/>
</dbReference>
<feature type="domain" description="HTH luxR-type" evidence="4">
    <location>
        <begin position="102"/>
        <end position="167"/>
    </location>
</feature>
<reference evidence="6" key="1">
    <citation type="journal article" date="2019" name="Int. J. Syst. Evol. Microbiol.">
        <title>The Global Catalogue of Microorganisms (GCM) 10K type strain sequencing project: providing services to taxonomists for standard genome sequencing and annotation.</title>
        <authorList>
            <consortium name="The Broad Institute Genomics Platform"/>
            <consortium name="The Broad Institute Genome Sequencing Center for Infectious Disease"/>
            <person name="Wu L."/>
            <person name="Ma J."/>
        </authorList>
    </citation>
    <scope>NUCLEOTIDE SEQUENCE [LARGE SCALE GENOMIC DNA]</scope>
    <source>
        <strain evidence="6">JCM 16013</strain>
    </source>
</reference>
<protein>
    <recommendedName>
        <fullName evidence="4">HTH luxR-type domain-containing protein</fullName>
    </recommendedName>
</protein>
<dbReference type="PRINTS" id="PR00038">
    <property type="entry name" value="HTHLUXR"/>
</dbReference>
<dbReference type="EMBL" id="BAAAQM010000073">
    <property type="protein sequence ID" value="GAA2002026.1"/>
    <property type="molecule type" value="Genomic_DNA"/>
</dbReference>
<evidence type="ECO:0000259" key="4">
    <source>
        <dbReference type="PROSITE" id="PS50043"/>
    </source>
</evidence>
<gene>
    <name evidence="5" type="ORF">GCM10009838_79910</name>
</gene>
<name>A0ABP5EQ07_9ACTN</name>
<dbReference type="InterPro" id="IPR036388">
    <property type="entry name" value="WH-like_DNA-bd_sf"/>
</dbReference>
<evidence type="ECO:0000256" key="2">
    <source>
        <dbReference type="ARBA" id="ARBA00023125"/>
    </source>
</evidence>
<accession>A0ABP5EQ07</accession>
<dbReference type="PANTHER" id="PTHR44688:SF16">
    <property type="entry name" value="DNA-BINDING TRANSCRIPTIONAL ACTIVATOR DEVR_DOSR"/>
    <property type="match status" value="1"/>
</dbReference>
<dbReference type="InterPro" id="IPR016032">
    <property type="entry name" value="Sig_transdc_resp-reg_C-effctor"/>
</dbReference>
<keyword evidence="2" id="KW-0238">DNA-binding</keyword>
<dbReference type="CDD" id="cd06170">
    <property type="entry name" value="LuxR_C_like"/>
    <property type="match status" value="2"/>
</dbReference>
<proteinExistence type="predicted"/>
<dbReference type="Pfam" id="PF00196">
    <property type="entry name" value="GerE"/>
    <property type="match status" value="2"/>
</dbReference>
<dbReference type="Gene3D" id="1.10.10.10">
    <property type="entry name" value="Winged helix-like DNA-binding domain superfamily/Winged helix DNA-binding domain"/>
    <property type="match status" value="2"/>
</dbReference>
<evidence type="ECO:0000313" key="5">
    <source>
        <dbReference type="EMBL" id="GAA2002026.1"/>
    </source>
</evidence>
<sequence length="184" mass="19915">MTITSAERLNGGPAQIMHLRPGVVRLRVAADDSQRRELTLREIQVLTLVAAGGTKYEVSRQLGIAPRTVASHMSRIYRALGARNAAHAVALAHGSGAIPSRLQPPGPFVSRRERQVLAGLAHGLTSAQVAWCLSLSSETVKTHLQRIYRKLEVSCRANAVDAAIRRRLLAVVVDTGGRPIRPRA</sequence>
<comment type="caution">
    <text evidence="5">The sequence shown here is derived from an EMBL/GenBank/DDBJ whole genome shotgun (WGS) entry which is preliminary data.</text>
</comment>
<keyword evidence="1" id="KW-0805">Transcription regulation</keyword>
<dbReference type="SMART" id="SM00421">
    <property type="entry name" value="HTH_LUXR"/>
    <property type="match status" value="2"/>
</dbReference>
<feature type="domain" description="HTH luxR-type" evidence="4">
    <location>
        <begin position="31"/>
        <end position="96"/>
    </location>
</feature>